<feature type="non-terminal residue" evidence="1">
    <location>
        <position position="144"/>
    </location>
</feature>
<proteinExistence type="predicted"/>
<feature type="non-terminal residue" evidence="1">
    <location>
        <position position="1"/>
    </location>
</feature>
<dbReference type="EMBL" id="CAJNOR010022026">
    <property type="protein sequence ID" value="CAF1691736.1"/>
    <property type="molecule type" value="Genomic_DNA"/>
</dbReference>
<evidence type="ECO:0000313" key="1">
    <source>
        <dbReference type="EMBL" id="CAF1691736.1"/>
    </source>
</evidence>
<dbReference type="InterPro" id="IPR022155">
    <property type="entry name" value="DUF3684"/>
</dbReference>
<protein>
    <submittedName>
        <fullName evidence="1">Uncharacterized protein</fullName>
    </submittedName>
</protein>
<evidence type="ECO:0000313" key="2">
    <source>
        <dbReference type="Proteomes" id="UP000663828"/>
    </source>
</evidence>
<keyword evidence="2" id="KW-1185">Reference proteome</keyword>
<dbReference type="Proteomes" id="UP000663828">
    <property type="component" value="Unassembled WGS sequence"/>
</dbReference>
<reference evidence="1" key="1">
    <citation type="submission" date="2021-02" db="EMBL/GenBank/DDBJ databases">
        <authorList>
            <person name="Nowell W R."/>
        </authorList>
    </citation>
    <scope>NUCLEOTIDE SEQUENCE</scope>
</reference>
<organism evidence="1 2">
    <name type="scientific">Adineta ricciae</name>
    <name type="common">Rotifer</name>
    <dbReference type="NCBI Taxonomy" id="249248"/>
    <lineage>
        <taxon>Eukaryota</taxon>
        <taxon>Metazoa</taxon>
        <taxon>Spiralia</taxon>
        <taxon>Gnathifera</taxon>
        <taxon>Rotifera</taxon>
        <taxon>Eurotatoria</taxon>
        <taxon>Bdelloidea</taxon>
        <taxon>Adinetida</taxon>
        <taxon>Adinetidae</taxon>
        <taxon>Adineta</taxon>
    </lineage>
</organism>
<dbReference type="Pfam" id="PF12449">
    <property type="entry name" value="DUF3684"/>
    <property type="match status" value="1"/>
</dbReference>
<sequence>VPRDLYFPSVAIQLEWPTLPIIDWLNIHPSSPEYAFLKEIGVREVPTLHKLVERIIEEHNTGKQKSSTGEKYKISLGLIFFAEKFERHYHSEWRTSTVRGYNFLPSNVPGKTSADDVILLPPNEVFRSVNPLCPSLLPDVLNLF</sequence>
<accession>A0A816HZH5</accession>
<comment type="caution">
    <text evidence="1">The sequence shown here is derived from an EMBL/GenBank/DDBJ whole genome shotgun (WGS) entry which is preliminary data.</text>
</comment>
<name>A0A816HZH5_ADIRI</name>
<gene>
    <name evidence="1" type="ORF">XAT740_LOCUS64332</name>
</gene>
<dbReference type="AlphaFoldDB" id="A0A816HZH5"/>